<dbReference type="PANTHER" id="PTHR43762:SF7">
    <property type="entry name" value="FAD-BINDING PCMH-TYPE DOMAIN-CONTAINING PROTEIN"/>
    <property type="match status" value="1"/>
</dbReference>
<feature type="domain" description="FAD-binding PCMH-type" evidence="3">
    <location>
        <begin position="111"/>
        <end position="304"/>
    </location>
</feature>
<dbReference type="Proteomes" id="UP000822688">
    <property type="component" value="Chromosome 7"/>
</dbReference>
<dbReference type="InterPro" id="IPR016166">
    <property type="entry name" value="FAD-bd_PCMH"/>
</dbReference>
<dbReference type="Pfam" id="PF04030">
    <property type="entry name" value="ALO"/>
    <property type="match status" value="1"/>
</dbReference>
<sequence length="673" mass="74033">MLTGRTCFLHKIVYIVSPSLAMELSQRFWSCTLSCGARGSFCTKLSTSIRRVCFVATTMLSWRAQASTWLLGMFMVLSCCVPAGGTAATGVSEAYSHNDSSTRLYSSDNFLKCNFDQQVTVRTTQEISDLIKQYANHEAVRIRATRHGFHSSMGFVCAGKRGSSYAAYHNVNPDDDSVTSIMVLLHLMNNVVSVDSERHLLTVEAGMTIRELALAAEAHDLSVPAGALPAYANLTVGGVVSTSAHGTGYRTISTLGGLVTKVKLVNAKGEIIESEQGSKEMKALVGGLGLLGVVTELTLQLQPNSRTVVEVRKGLDDTNMVADVKKILQEETPHVMVIWRPDVGMYAATSWKQVEEGEYDAATMPKFYPNGTIALMVPVDEQAATSLKELITAWEDDPRDESPTADVLNAEVCTAGQAYVNSSLFTDGHGTLLDHATIPTNYAMVSADCAPKCSWDVHYSGTFTEDAEFAVKLSQFQEWVNDVKKIVRTELAEAEARLSKRYGQGKVKRCMAPGQFVLRFGQGNQDLLSTSTGSDDIVYLELNSVHSVFIPDGLSKQSSIVESIEQLTLCKYKGRPHWGKNHERVARHPKCKVVDNFPATNIAQLLELQQRHDPHKVFEPELFKQVLKKSGPDYSPLCTPHYWCYCAADDHCPAGYQCRPSASFSEYKICRLI</sequence>
<dbReference type="AlphaFoldDB" id="A0A8T0H9M8"/>
<accession>A0A8T0H9M8</accession>
<evidence type="ECO:0000313" key="4">
    <source>
        <dbReference type="EMBL" id="KAG0566889.1"/>
    </source>
</evidence>
<gene>
    <name evidence="4" type="ORF">KC19_7G095500</name>
</gene>
<dbReference type="Pfam" id="PF01565">
    <property type="entry name" value="FAD_binding_4"/>
    <property type="match status" value="1"/>
</dbReference>
<keyword evidence="5" id="KW-1185">Reference proteome</keyword>
<dbReference type="GO" id="GO:0016020">
    <property type="term" value="C:membrane"/>
    <property type="evidence" value="ECO:0007669"/>
    <property type="project" value="InterPro"/>
</dbReference>
<comment type="caution">
    <text evidence="4">The sequence shown here is derived from an EMBL/GenBank/DDBJ whole genome shotgun (WGS) entry which is preliminary data.</text>
</comment>
<dbReference type="GO" id="GO:0003885">
    <property type="term" value="F:D-arabinono-1,4-lactone oxidase activity"/>
    <property type="evidence" value="ECO:0007669"/>
    <property type="project" value="InterPro"/>
</dbReference>
<evidence type="ECO:0000256" key="1">
    <source>
        <dbReference type="ARBA" id="ARBA00005147"/>
    </source>
</evidence>
<keyword evidence="2" id="KW-0560">Oxidoreductase</keyword>
<evidence type="ECO:0000259" key="3">
    <source>
        <dbReference type="PROSITE" id="PS51387"/>
    </source>
</evidence>
<reference evidence="4" key="1">
    <citation type="submission" date="2020-06" db="EMBL/GenBank/DDBJ databases">
        <title>WGS assembly of Ceratodon purpureus strain R40.</title>
        <authorList>
            <person name="Carey S.B."/>
            <person name="Jenkins J."/>
            <person name="Shu S."/>
            <person name="Lovell J.T."/>
            <person name="Sreedasyam A."/>
            <person name="Maumus F."/>
            <person name="Tiley G.P."/>
            <person name="Fernandez-Pozo N."/>
            <person name="Barry K."/>
            <person name="Chen C."/>
            <person name="Wang M."/>
            <person name="Lipzen A."/>
            <person name="Daum C."/>
            <person name="Saski C.A."/>
            <person name="Payton A.C."/>
            <person name="Mcbreen J.C."/>
            <person name="Conrad R.E."/>
            <person name="Kollar L.M."/>
            <person name="Olsson S."/>
            <person name="Huttunen S."/>
            <person name="Landis J.B."/>
            <person name="Wickett N.J."/>
            <person name="Johnson M.G."/>
            <person name="Rensing S.A."/>
            <person name="Grimwood J."/>
            <person name="Schmutz J."/>
            <person name="Mcdaniel S.F."/>
        </authorList>
    </citation>
    <scope>NUCLEOTIDE SEQUENCE</scope>
    <source>
        <strain evidence="4">R40</strain>
    </source>
</reference>
<evidence type="ECO:0000313" key="5">
    <source>
        <dbReference type="Proteomes" id="UP000822688"/>
    </source>
</evidence>
<dbReference type="InterPro" id="IPR006094">
    <property type="entry name" value="Oxid_FAD_bind_N"/>
</dbReference>
<comment type="pathway">
    <text evidence="1">Cofactor biosynthesis; L-ascorbate biosynthesis.</text>
</comment>
<dbReference type="PANTHER" id="PTHR43762">
    <property type="entry name" value="L-GULONOLACTONE OXIDASE"/>
    <property type="match status" value="1"/>
</dbReference>
<protein>
    <recommendedName>
        <fullName evidence="3">FAD-binding PCMH-type domain-containing protein</fullName>
    </recommendedName>
</protein>
<dbReference type="InterPro" id="IPR016169">
    <property type="entry name" value="FAD-bd_PCMH_sub2"/>
</dbReference>
<dbReference type="InterPro" id="IPR010031">
    <property type="entry name" value="FAD_lactone_oxidase-like"/>
</dbReference>
<dbReference type="GO" id="GO:0071949">
    <property type="term" value="F:FAD binding"/>
    <property type="evidence" value="ECO:0007669"/>
    <property type="project" value="InterPro"/>
</dbReference>
<organism evidence="4 5">
    <name type="scientific">Ceratodon purpureus</name>
    <name type="common">Fire moss</name>
    <name type="synonym">Dicranum purpureum</name>
    <dbReference type="NCBI Taxonomy" id="3225"/>
    <lineage>
        <taxon>Eukaryota</taxon>
        <taxon>Viridiplantae</taxon>
        <taxon>Streptophyta</taxon>
        <taxon>Embryophyta</taxon>
        <taxon>Bryophyta</taxon>
        <taxon>Bryophytina</taxon>
        <taxon>Bryopsida</taxon>
        <taxon>Dicranidae</taxon>
        <taxon>Pseudoditrichales</taxon>
        <taxon>Ditrichaceae</taxon>
        <taxon>Ceratodon</taxon>
    </lineage>
</organism>
<proteinExistence type="predicted"/>
<dbReference type="InterPro" id="IPR007173">
    <property type="entry name" value="ALO_C"/>
</dbReference>
<dbReference type="EMBL" id="CM026428">
    <property type="protein sequence ID" value="KAG0566889.1"/>
    <property type="molecule type" value="Genomic_DNA"/>
</dbReference>
<name>A0A8T0H9M8_CERPU</name>
<dbReference type="SUPFAM" id="SSF56176">
    <property type="entry name" value="FAD-binding/transporter-associated domain-like"/>
    <property type="match status" value="1"/>
</dbReference>
<dbReference type="PROSITE" id="PS51387">
    <property type="entry name" value="FAD_PCMH"/>
    <property type="match status" value="1"/>
</dbReference>
<dbReference type="Gene3D" id="3.30.465.10">
    <property type="match status" value="1"/>
</dbReference>
<evidence type="ECO:0000256" key="2">
    <source>
        <dbReference type="ARBA" id="ARBA00023002"/>
    </source>
</evidence>
<dbReference type="InterPro" id="IPR036318">
    <property type="entry name" value="FAD-bd_PCMH-like_sf"/>
</dbReference>
<dbReference type="Gene3D" id="3.30.70.2520">
    <property type="match status" value="1"/>
</dbReference>